<organism evidence="1 2">
    <name type="scientific">Marinifilum caeruleilacunae</name>
    <dbReference type="NCBI Taxonomy" id="2499076"/>
    <lineage>
        <taxon>Bacteria</taxon>
        <taxon>Pseudomonadati</taxon>
        <taxon>Bacteroidota</taxon>
        <taxon>Bacteroidia</taxon>
        <taxon>Marinilabiliales</taxon>
        <taxon>Marinifilaceae</taxon>
    </lineage>
</organism>
<evidence type="ECO:0000313" key="1">
    <source>
        <dbReference type="EMBL" id="NOU59357.1"/>
    </source>
</evidence>
<comment type="caution">
    <text evidence="1">The sequence shown here is derived from an EMBL/GenBank/DDBJ whole genome shotgun (WGS) entry which is preliminary data.</text>
</comment>
<evidence type="ECO:0000313" key="2">
    <source>
        <dbReference type="Proteomes" id="UP000732105"/>
    </source>
</evidence>
<sequence>MYKVKSLDRLKQINDLVREQKTGSPKEFAKKLGISESHLYKCLSEIKEMGLPIAYSTVCTSYYYSEELELEVMYSVKVISTKELKKIEGGFCKNIMNYFFMVAS</sequence>
<dbReference type="EMBL" id="RZNH01000007">
    <property type="protein sequence ID" value="NOU59357.1"/>
    <property type="molecule type" value="Genomic_DNA"/>
</dbReference>
<dbReference type="SUPFAM" id="SSF46785">
    <property type="entry name" value="Winged helix' DNA-binding domain"/>
    <property type="match status" value="1"/>
</dbReference>
<keyword evidence="2" id="KW-1185">Reference proteome</keyword>
<protein>
    <submittedName>
        <fullName evidence="1">HTH domain-containing protein</fullName>
    </submittedName>
</protein>
<reference evidence="1 2" key="1">
    <citation type="submission" date="2018-12" db="EMBL/GenBank/DDBJ databases">
        <title>Marinifilum JC070 sp. nov., a marine bacterium isolated from Yongle Blue Hole in the South China Sea.</title>
        <authorList>
            <person name="Fu T."/>
        </authorList>
    </citation>
    <scope>NUCLEOTIDE SEQUENCE [LARGE SCALE GENOMIC DNA]</scope>
    <source>
        <strain evidence="1 2">JC070</strain>
    </source>
</reference>
<accession>A0ABX1WTF2</accession>
<dbReference type="InterPro" id="IPR010133">
    <property type="entry name" value="Bacteriocin_signal_seq"/>
</dbReference>
<dbReference type="RefSeq" id="WP_171594637.1">
    <property type="nucleotide sequence ID" value="NZ_RZNH01000007.1"/>
</dbReference>
<dbReference type="Proteomes" id="UP000732105">
    <property type="component" value="Unassembled WGS sequence"/>
</dbReference>
<gene>
    <name evidence="1" type="ORF">ELS83_05980</name>
</gene>
<name>A0ABX1WTF2_9BACT</name>
<dbReference type="InterPro" id="IPR036390">
    <property type="entry name" value="WH_DNA-bd_sf"/>
</dbReference>
<dbReference type="NCBIfam" id="TIGR01847">
    <property type="entry name" value="bacteriocin_sig"/>
    <property type="match status" value="1"/>
</dbReference>
<proteinExistence type="predicted"/>